<gene>
    <name evidence="6" type="ORF">PHAECO_LOCUS1070</name>
</gene>
<evidence type="ECO:0000313" key="7">
    <source>
        <dbReference type="Proteomes" id="UP001153737"/>
    </source>
</evidence>
<dbReference type="OrthoDB" id="28829at2759"/>
<reference evidence="6" key="2">
    <citation type="submission" date="2022-10" db="EMBL/GenBank/DDBJ databases">
        <authorList>
            <consortium name="ENA_rothamsted_submissions"/>
            <consortium name="culmorum"/>
            <person name="King R."/>
        </authorList>
    </citation>
    <scope>NUCLEOTIDE SEQUENCE</scope>
</reference>
<evidence type="ECO:0000259" key="4">
    <source>
        <dbReference type="Pfam" id="PF10254"/>
    </source>
</evidence>
<dbReference type="PANTHER" id="PTHR13280">
    <property type="entry name" value="PHOSPHOFURIN ACIDIC CLUSTER SORTING PROTEIN"/>
    <property type="match status" value="1"/>
</dbReference>
<feature type="compositionally biased region" description="Gly residues" evidence="3">
    <location>
        <begin position="348"/>
        <end position="362"/>
    </location>
</feature>
<feature type="domain" description="Phosphofurin acidic cluster sorting protein 1/2 C-terminal" evidence="4">
    <location>
        <begin position="416"/>
        <end position="783"/>
    </location>
</feature>
<dbReference type="InterPro" id="IPR019381">
    <property type="entry name" value="PACS1/2_C"/>
</dbReference>
<evidence type="ECO:0000256" key="2">
    <source>
        <dbReference type="ARBA" id="ARBA00022553"/>
    </source>
</evidence>
<dbReference type="PANTHER" id="PTHR13280:SF17">
    <property type="entry name" value="KRUEPPEL TARGET AT 95D, ISOFORM A"/>
    <property type="match status" value="1"/>
</dbReference>
<evidence type="ECO:0000256" key="1">
    <source>
        <dbReference type="ARBA" id="ARBA00008590"/>
    </source>
</evidence>
<evidence type="ECO:0000313" key="6">
    <source>
        <dbReference type="EMBL" id="CAG9813504.1"/>
    </source>
</evidence>
<feature type="domain" description="Phosphofurin acidic cluster sorting protein 1/2 N-terminal C2" evidence="5">
    <location>
        <begin position="20"/>
        <end position="179"/>
    </location>
</feature>
<organism evidence="6 7">
    <name type="scientific">Phaedon cochleariae</name>
    <name type="common">Mustard beetle</name>
    <dbReference type="NCBI Taxonomy" id="80249"/>
    <lineage>
        <taxon>Eukaryota</taxon>
        <taxon>Metazoa</taxon>
        <taxon>Ecdysozoa</taxon>
        <taxon>Arthropoda</taxon>
        <taxon>Hexapoda</taxon>
        <taxon>Insecta</taxon>
        <taxon>Pterygota</taxon>
        <taxon>Neoptera</taxon>
        <taxon>Endopterygota</taxon>
        <taxon>Coleoptera</taxon>
        <taxon>Polyphaga</taxon>
        <taxon>Cucujiformia</taxon>
        <taxon>Chrysomeloidea</taxon>
        <taxon>Chrysomelidae</taxon>
        <taxon>Chrysomelinae</taxon>
        <taxon>Chrysomelini</taxon>
        <taxon>Phaedon</taxon>
    </lineage>
</organism>
<name>A0A9N9X039_PHACE</name>
<dbReference type="EMBL" id="OU896707">
    <property type="protein sequence ID" value="CAG9813504.1"/>
    <property type="molecule type" value="Genomic_DNA"/>
</dbReference>
<evidence type="ECO:0000259" key="5">
    <source>
        <dbReference type="Pfam" id="PF25332"/>
    </source>
</evidence>
<dbReference type="AlphaFoldDB" id="A0A9N9X039"/>
<dbReference type="InterPro" id="IPR057541">
    <property type="entry name" value="PACS1/2_N"/>
</dbReference>
<dbReference type="GO" id="GO:0072659">
    <property type="term" value="P:protein localization to plasma membrane"/>
    <property type="evidence" value="ECO:0007669"/>
    <property type="project" value="TreeGrafter"/>
</dbReference>
<reference evidence="6" key="1">
    <citation type="submission" date="2022-01" db="EMBL/GenBank/DDBJ databases">
        <authorList>
            <person name="King R."/>
        </authorList>
    </citation>
    <scope>NUCLEOTIDE SEQUENCE</scope>
</reference>
<accession>A0A9N9X039</accession>
<dbReference type="Pfam" id="PF25332">
    <property type="entry name" value="C2_PACS_N"/>
    <property type="match status" value="1"/>
</dbReference>
<sequence>MSEKLSKSLTGAGASVPNKMKLYATWVDRTPSNCIPRLCSLTLTRLAILRPLGSDLAAISIAVKMQSSKRTLRSNDLILPQGGLLDTPLDVTFCLQYPHFLKREGNKLHILLQRRKRYKNRTMLGFKTLAEGVIRMDQVLQKQMDIELDLMPDPNGKDGKQAVGPLARLSLLQLTSTPVDHEHKLGAAEHDYSDDDDEISSGEEEAVDLSDSEPMRKMPHARHNLKQRFVSLLRRFRVPDSEGGRVRDCLDNPSDIQALFQELESLSCDEDSGGEQDTMSITSTPKPSLRPFFSSSRSLLDSGAVPFVEADRHEERTCSGSDGNADVCFTDPEAHSDPPTGSPPREQAGGGGGGGCGRGRPAGDGELSAIVQELSERKSKLFRSAAAAAKKKCSPSAGVDPPVEAVTPRKVFLELVCKVLSPEENVLPESVVFLSGPDSVTVPLSVRFGPQHKVFQPLSAVETKAVLTTLFNKIHKYCNSCAKPGTSIKLLLIGGDTLIGWFVRPYVELLSSKTSEWLSYTRVYIVPLGSCNISRQLSTLDPGYQSLFPSDQELKIEELSQRVLRYLAGPPSAPLAHMPVGEAMLTCHDENSQLFIPFVSEVRVGPADQYQSVSVDLDDLICSSPPAPSLTPPSSPNVQARESPWEPLELQVDYWQVPKAGDSALKTDKDKVKQDGKTSLKALFRGLQASPTTTSGLNLTVHLANKEKKQKIMRLGKKKEKEKEMEPRSQNVEGVLRLICSARASHNTPMKVYIDGVEFGGVKFFQLSSTWQTHVKNLTVALAGVPLASTEMH</sequence>
<keyword evidence="2" id="KW-0597">Phosphoprotein</keyword>
<proteinExistence type="inferred from homology"/>
<keyword evidence="7" id="KW-1185">Reference proteome</keyword>
<feature type="region of interest" description="Disordered" evidence="3">
    <location>
        <begin position="313"/>
        <end position="364"/>
    </location>
</feature>
<comment type="similarity">
    <text evidence="1">Belongs to the PACS family.</text>
</comment>
<feature type="compositionally biased region" description="Polar residues" evidence="3">
    <location>
        <begin position="275"/>
        <end position="286"/>
    </location>
</feature>
<evidence type="ECO:0000256" key="3">
    <source>
        <dbReference type="SAM" id="MobiDB-lite"/>
    </source>
</evidence>
<evidence type="ECO:0008006" key="8">
    <source>
        <dbReference type="Google" id="ProtNLM"/>
    </source>
</evidence>
<feature type="region of interest" description="Disordered" evidence="3">
    <location>
        <begin position="188"/>
        <end position="212"/>
    </location>
</feature>
<protein>
    <recommendedName>
        <fullName evidence="8">Phosphofurin acidic cluster sorting protein 1</fullName>
    </recommendedName>
</protein>
<dbReference type="Proteomes" id="UP001153737">
    <property type="component" value="Chromosome 1"/>
</dbReference>
<feature type="region of interest" description="Disordered" evidence="3">
    <location>
        <begin position="268"/>
        <end position="295"/>
    </location>
</feature>
<feature type="compositionally biased region" description="Acidic residues" evidence="3">
    <location>
        <begin position="192"/>
        <end position="211"/>
    </location>
</feature>
<dbReference type="Pfam" id="PF10254">
    <property type="entry name" value="Pacs-1"/>
    <property type="match status" value="1"/>
</dbReference>